<keyword evidence="5 6" id="KW-0560">Oxidoreductase</keyword>
<proteinExistence type="inferred from homology"/>
<evidence type="ECO:0000259" key="7">
    <source>
        <dbReference type="Pfam" id="PF07992"/>
    </source>
</evidence>
<dbReference type="InterPro" id="IPR023753">
    <property type="entry name" value="FAD/NAD-binding_dom"/>
</dbReference>
<dbReference type="GO" id="GO:0050660">
    <property type="term" value="F:flavin adenine dinucleotide binding"/>
    <property type="evidence" value="ECO:0007669"/>
    <property type="project" value="UniProtKB-UniRule"/>
</dbReference>
<comment type="caution">
    <text evidence="6">Lacks conserved residue(s) required for the propagation of feature annotation.</text>
</comment>
<evidence type="ECO:0000256" key="1">
    <source>
        <dbReference type="ARBA" id="ARBA00011738"/>
    </source>
</evidence>
<feature type="binding site" evidence="6">
    <location>
        <position position="39"/>
    </location>
    <ligand>
        <name>FAD</name>
        <dbReference type="ChEBI" id="CHEBI:57692"/>
    </ligand>
</feature>
<accession>A0A2T4Q3J6</accession>
<dbReference type="Proteomes" id="UP000240717">
    <property type="component" value="Unassembled WGS sequence"/>
</dbReference>
<dbReference type="Pfam" id="PF07992">
    <property type="entry name" value="Pyr_redox_2"/>
    <property type="match status" value="1"/>
</dbReference>
<evidence type="ECO:0000256" key="2">
    <source>
        <dbReference type="ARBA" id="ARBA00022630"/>
    </source>
</evidence>
<feature type="binding site" evidence="6">
    <location>
        <position position="118"/>
    </location>
    <ligand>
        <name>FAD</name>
        <dbReference type="ChEBI" id="CHEBI:57692"/>
    </ligand>
</feature>
<gene>
    <name evidence="8" type="ORF">BU085_01005</name>
</gene>
<evidence type="ECO:0000256" key="5">
    <source>
        <dbReference type="ARBA" id="ARBA00023002"/>
    </source>
</evidence>
<dbReference type="InterPro" id="IPR022890">
    <property type="entry name" value="Fd--NADP_Rdtase_type_2"/>
</dbReference>
<feature type="binding site" evidence="6">
    <location>
        <position position="43"/>
    </location>
    <ligand>
        <name>FAD</name>
        <dbReference type="ChEBI" id="CHEBI:57692"/>
    </ligand>
</feature>
<organism evidence="8 9">
    <name type="scientific">Staphylococcus warneri</name>
    <dbReference type="NCBI Taxonomy" id="1292"/>
    <lineage>
        <taxon>Bacteria</taxon>
        <taxon>Bacillati</taxon>
        <taxon>Bacillota</taxon>
        <taxon>Bacilli</taxon>
        <taxon>Bacillales</taxon>
        <taxon>Staphylococcaceae</taxon>
        <taxon>Staphylococcus</taxon>
    </lineage>
</organism>
<evidence type="ECO:0000313" key="8">
    <source>
        <dbReference type="EMBL" id="PTI52503.1"/>
    </source>
</evidence>
<keyword evidence="2 6" id="KW-0285">Flavoprotein</keyword>
<feature type="binding site" evidence="6">
    <location>
        <position position="83"/>
    </location>
    <ligand>
        <name>FAD</name>
        <dbReference type="ChEBI" id="CHEBI:57692"/>
    </ligand>
</feature>
<comment type="subunit">
    <text evidence="1 6">Homodimer.</text>
</comment>
<comment type="caution">
    <text evidence="8">The sequence shown here is derived from an EMBL/GenBank/DDBJ whole genome shotgun (WGS) entry which is preliminary data.</text>
</comment>
<feature type="binding site" evidence="6">
    <location>
        <position position="31"/>
    </location>
    <ligand>
        <name>FAD</name>
        <dbReference type="ChEBI" id="CHEBI:57692"/>
    </ligand>
</feature>
<dbReference type="RefSeq" id="WP_002452422.1">
    <property type="nucleotide sequence ID" value="NZ_CP054017.1"/>
</dbReference>
<dbReference type="STRING" id="1194526.A284_02615"/>
<keyword evidence="4 6" id="KW-0521">NADP</keyword>
<dbReference type="AlphaFoldDB" id="A0A2T4Q3J6"/>
<name>A0A2T4Q3J6_STAWA</name>
<dbReference type="EC" id="1.18.1.2" evidence="6"/>
<evidence type="ECO:0000256" key="4">
    <source>
        <dbReference type="ARBA" id="ARBA00022857"/>
    </source>
</evidence>
<dbReference type="SUPFAM" id="SSF51905">
    <property type="entry name" value="FAD/NAD(P)-binding domain"/>
    <property type="match status" value="1"/>
</dbReference>
<dbReference type="PRINTS" id="PR00368">
    <property type="entry name" value="FADPNR"/>
</dbReference>
<protein>
    <recommendedName>
        <fullName evidence="6">Ferredoxin--NADP reductase</fullName>
        <shortName evidence="6">FNR</shortName>
        <shortName evidence="6">Fd-NADP(+) reductase</shortName>
        <ecNumber evidence="6">1.18.1.2</ecNumber>
    </recommendedName>
</protein>
<evidence type="ECO:0000256" key="6">
    <source>
        <dbReference type="HAMAP-Rule" id="MF_01685"/>
    </source>
</evidence>
<comment type="cofactor">
    <cofactor evidence="6">
        <name>FAD</name>
        <dbReference type="ChEBI" id="CHEBI:57692"/>
    </cofactor>
    <text evidence="6">Binds 1 FAD per subunit.</text>
</comment>
<dbReference type="InterPro" id="IPR036188">
    <property type="entry name" value="FAD/NAD-bd_sf"/>
</dbReference>
<dbReference type="HAMAP" id="MF_01685">
    <property type="entry name" value="FENR2"/>
    <property type="match status" value="1"/>
</dbReference>
<reference evidence="8 9" key="1">
    <citation type="journal article" date="2016" name="Front. Microbiol.">
        <title>Comprehensive Phylogenetic Analysis of Bovine Non-aureus Staphylococci Species Based on Whole-Genome Sequencing.</title>
        <authorList>
            <person name="Naushad S."/>
            <person name="Barkema H.W."/>
            <person name="Luby C."/>
            <person name="Condas L.A."/>
            <person name="Nobrega D.B."/>
            <person name="Carson D.A."/>
            <person name="De Buck J."/>
        </authorList>
    </citation>
    <scope>NUCLEOTIDE SEQUENCE [LARGE SCALE GENOMIC DNA]</scope>
    <source>
        <strain evidence="8 9">SNUC 2993</strain>
    </source>
</reference>
<dbReference type="GO" id="GO:0004324">
    <property type="term" value="F:ferredoxin-NADP+ reductase activity"/>
    <property type="evidence" value="ECO:0007669"/>
    <property type="project" value="UniProtKB-UniRule"/>
</dbReference>
<feature type="domain" description="FAD/NAD(P)-binding" evidence="7">
    <location>
        <begin position="3"/>
        <end position="294"/>
    </location>
</feature>
<sequence length="344" mass="38256">MEDVTIIGGGPAGLFASFYSGLRGMSVRIIDVQDKLGGKMQVYPEKIIWDIGGVAPKPCYQVIEDMIQQGLHFNPKVNLNERVIDIRKIDERHFEVETEKGHIFHSKSVIFAIGGGIINPKPLNIKGAERYQLTNLHYVVQSFGRFKGKDVLISGGGNTALDWARDIAQIANSVTVIFRKPEVSGYEAMTKVLEDLNVTLIPHTQISELIGNEEDTYIHQVKLENIETGEMTIASFDDVIISHGFDHENPLLKDCTSQFELYDEYRVKGFGNTTTNIPGIFACGDIVHHEAKVHLIASAFSDAGNAANLAKTYIQPDAPTEGYVSSHNDIFKESNKEIINQYLF</sequence>
<dbReference type="EMBL" id="PZEV01000002">
    <property type="protein sequence ID" value="PTI52503.1"/>
    <property type="molecule type" value="Genomic_DNA"/>
</dbReference>
<comment type="catalytic activity">
    <reaction evidence="6">
        <text>2 reduced [2Fe-2S]-[ferredoxin] + NADP(+) + H(+) = 2 oxidized [2Fe-2S]-[ferredoxin] + NADPH</text>
        <dbReference type="Rhea" id="RHEA:20125"/>
        <dbReference type="Rhea" id="RHEA-COMP:10000"/>
        <dbReference type="Rhea" id="RHEA-COMP:10001"/>
        <dbReference type="ChEBI" id="CHEBI:15378"/>
        <dbReference type="ChEBI" id="CHEBI:33737"/>
        <dbReference type="ChEBI" id="CHEBI:33738"/>
        <dbReference type="ChEBI" id="CHEBI:57783"/>
        <dbReference type="ChEBI" id="CHEBI:58349"/>
        <dbReference type="EC" id="1.18.1.2"/>
    </reaction>
</comment>
<dbReference type="PANTHER" id="PTHR48105">
    <property type="entry name" value="THIOREDOXIN REDUCTASE 1-RELATED-RELATED"/>
    <property type="match status" value="1"/>
</dbReference>
<keyword evidence="3 6" id="KW-0274">FAD</keyword>
<evidence type="ECO:0000313" key="9">
    <source>
        <dbReference type="Proteomes" id="UP000240717"/>
    </source>
</evidence>
<evidence type="ECO:0000256" key="3">
    <source>
        <dbReference type="ARBA" id="ARBA00022827"/>
    </source>
</evidence>
<feature type="binding site" evidence="6">
    <location>
        <position position="326"/>
    </location>
    <ligand>
        <name>FAD</name>
        <dbReference type="ChEBI" id="CHEBI:57692"/>
    </ligand>
</feature>
<comment type="similarity">
    <text evidence="6">Belongs to the ferredoxin--NADP reductase type 2 family.</text>
</comment>
<dbReference type="InterPro" id="IPR050097">
    <property type="entry name" value="Ferredoxin-NADP_redctase_2"/>
</dbReference>
<feature type="binding site" evidence="6">
    <location>
        <position position="285"/>
    </location>
    <ligand>
        <name>FAD</name>
        <dbReference type="ChEBI" id="CHEBI:57692"/>
    </ligand>
</feature>
<dbReference type="GO" id="GO:0050661">
    <property type="term" value="F:NADP binding"/>
    <property type="evidence" value="ECO:0007669"/>
    <property type="project" value="UniProtKB-UniRule"/>
</dbReference>
<dbReference type="PRINTS" id="PR00469">
    <property type="entry name" value="PNDRDTASEII"/>
</dbReference>
<dbReference type="Gene3D" id="3.50.50.60">
    <property type="entry name" value="FAD/NAD(P)-binding domain"/>
    <property type="match status" value="2"/>
</dbReference>